<organism evidence="1 2">
    <name type="scientific">Persea americana</name>
    <name type="common">Avocado</name>
    <dbReference type="NCBI Taxonomy" id="3435"/>
    <lineage>
        <taxon>Eukaryota</taxon>
        <taxon>Viridiplantae</taxon>
        <taxon>Streptophyta</taxon>
        <taxon>Embryophyta</taxon>
        <taxon>Tracheophyta</taxon>
        <taxon>Spermatophyta</taxon>
        <taxon>Magnoliopsida</taxon>
        <taxon>Magnoliidae</taxon>
        <taxon>Laurales</taxon>
        <taxon>Lauraceae</taxon>
        <taxon>Persea</taxon>
    </lineage>
</organism>
<keyword evidence="2" id="KW-1185">Reference proteome</keyword>
<sequence length="192" mass="21825">MDWNWRGDSSSSVLPLGFGETRELGNPNPRQEGDRLLTRKIVKSKCRTEETEPGKFVRKCEKTEQLLRESVGRPVEVVESNTEYTEQDVTDEIARGSLPSSGIGPGPFDFPGLRGDVETLERYMSGGLSQFLDSAFEEVKNDFFQAFGMLSDRDRERSFYQRKAADGFFEKEASKQKNESEYTEFAGKYTDV</sequence>
<gene>
    <name evidence="1" type="ORF">MRB53_024248</name>
</gene>
<name>A0ACC2LC55_PERAE</name>
<proteinExistence type="predicted"/>
<accession>A0ACC2LC55</accession>
<protein>
    <submittedName>
        <fullName evidence="1">Uncharacterized protein</fullName>
    </submittedName>
</protein>
<dbReference type="EMBL" id="CM056815">
    <property type="protein sequence ID" value="KAJ8630925.1"/>
    <property type="molecule type" value="Genomic_DNA"/>
</dbReference>
<dbReference type="Proteomes" id="UP001234297">
    <property type="component" value="Chromosome 7"/>
</dbReference>
<comment type="caution">
    <text evidence="1">The sequence shown here is derived from an EMBL/GenBank/DDBJ whole genome shotgun (WGS) entry which is preliminary data.</text>
</comment>
<evidence type="ECO:0000313" key="1">
    <source>
        <dbReference type="EMBL" id="KAJ8630925.1"/>
    </source>
</evidence>
<evidence type="ECO:0000313" key="2">
    <source>
        <dbReference type="Proteomes" id="UP001234297"/>
    </source>
</evidence>
<reference evidence="1 2" key="1">
    <citation type="journal article" date="2022" name="Hortic Res">
        <title>A haplotype resolved chromosomal level avocado genome allows analysis of novel avocado genes.</title>
        <authorList>
            <person name="Nath O."/>
            <person name="Fletcher S.J."/>
            <person name="Hayward A."/>
            <person name="Shaw L.M."/>
            <person name="Masouleh A.K."/>
            <person name="Furtado A."/>
            <person name="Henry R.J."/>
            <person name="Mitter N."/>
        </authorList>
    </citation>
    <scope>NUCLEOTIDE SEQUENCE [LARGE SCALE GENOMIC DNA]</scope>
    <source>
        <strain evidence="2">cv. Hass</strain>
    </source>
</reference>